<dbReference type="Proteomes" id="UP000434172">
    <property type="component" value="Unassembled WGS sequence"/>
</dbReference>
<feature type="compositionally biased region" description="Basic and acidic residues" evidence="1">
    <location>
        <begin position="16"/>
        <end position="33"/>
    </location>
</feature>
<dbReference type="EMBL" id="WOWK01000001">
    <property type="protein sequence ID" value="KAF0332169.1"/>
    <property type="molecule type" value="Genomic_DNA"/>
</dbReference>
<organism evidence="2 3">
    <name type="scientific">Colletotrichum asianum</name>
    <dbReference type="NCBI Taxonomy" id="702518"/>
    <lineage>
        <taxon>Eukaryota</taxon>
        <taxon>Fungi</taxon>
        <taxon>Dikarya</taxon>
        <taxon>Ascomycota</taxon>
        <taxon>Pezizomycotina</taxon>
        <taxon>Sordariomycetes</taxon>
        <taxon>Hypocreomycetidae</taxon>
        <taxon>Glomerellales</taxon>
        <taxon>Glomerellaceae</taxon>
        <taxon>Colletotrichum</taxon>
        <taxon>Colletotrichum gloeosporioides species complex</taxon>
    </lineage>
</organism>
<sequence>MPSGTNGIAPNGPLARDTRRHLDQTPRACEDNARPTASSSSSCCLSLDQAGQRVLGTTDYDPCRSWTWASCSAVIRRLGHNSAAIWQVPPAPACPNFQLGCRQTAA</sequence>
<keyword evidence="3" id="KW-1185">Reference proteome</keyword>
<dbReference type="AlphaFoldDB" id="A0A8H3ZTN5"/>
<reference evidence="2 3" key="1">
    <citation type="submission" date="2019-12" db="EMBL/GenBank/DDBJ databases">
        <title>A genome sequence resource for the geographically widespread anthracnose pathogen Colletotrichum asianum.</title>
        <authorList>
            <person name="Meng Y."/>
        </authorList>
    </citation>
    <scope>NUCLEOTIDE SEQUENCE [LARGE SCALE GENOMIC DNA]</scope>
    <source>
        <strain evidence="2 3">ICMP 18580</strain>
    </source>
</reference>
<feature type="region of interest" description="Disordered" evidence="1">
    <location>
        <begin position="1"/>
        <end position="43"/>
    </location>
</feature>
<protein>
    <submittedName>
        <fullName evidence="2">Uncharacterized protein</fullName>
    </submittedName>
</protein>
<gene>
    <name evidence="2" type="ORF">GQ607_000185</name>
</gene>
<proteinExistence type="predicted"/>
<evidence type="ECO:0000313" key="3">
    <source>
        <dbReference type="Proteomes" id="UP000434172"/>
    </source>
</evidence>
<accession>A0A8H3ZTN5</accession>
<evidence type="ECO:0000256" key="1">
    <source>
        <dbReference type="SAM" id="MobiDB-lite"/>
    </source>
</evidence>
<name>A0A8H3ZTN5_9PEZI</name>
<comment type="caution">
    <text evidence="2">The sequence shown here is derived from an EMBL/GenBank/DDBJ whole genome shotgun (WGS) entry which is preliminary data.</text>
</comment>
<evidence type="ECO:0000313" key="2">
    <source>
        <dbReference type="EMBL" id="KAF0332169.1"/>
    </source>
</evidence>